<gene>
    <name evidence="7" type="ORF">TWF718_008565</name>
</gene>
<feature type="transmembrane region" description="Helical" evidence="6">
    <location>
        <begin position="223"/>
        <end position="242"/>
    </location>
</feature>
<evidence type="ECO:0000313" key="8">
    <source>
        <dbReference type="Proteomes" id="UP001313282"/>
    </source>
</evidence>
<feature type="transmembrane region" description="Helical" evidence="6">
    <location>
        <begin position="326"/>
        <end position="346"/>
    </location>
</feature>
<evidence type="ECO:0000256" key="6">
    <source>
        <dbReference type="SAM" id="Phobius"/>
    </source>
</evidence>
<sequence>MMGNPDEENVGIDVAKVAFADRDIAATIVPDRAQSIDPAIEKAVIQKIDRYYIPLMWIGYGLTYYDKAILGAAALFGMTTDLSLVLIDSSTTPPTRDTTRLSWATSLFYFGMLGGLYPLTFLLQRFPYPRVLPWVIITWGGIVMSTAGIKSYKTLYLQRFFLGFVESIIPTAFMTIVSGTYTQQEQALRQSWWFSATGGWTVIGGALNYGFSQIEADLRSWQYIYLFAGALTVIFGFACFSIPNSIGTAWFLTEEERKVAVERLRIGQTGVRCQKLKVEQVLEALVDPKIWIITLMMAAAYIINGGVSGFGPLIVSTFGYTPLESILLQFPLGAICFIFILLSGWVSARFKDARIIQMVIYSLPVIAGCAMIWASDWSDRAVPVAGYQIIGFFGPVVGLIISTGMANVAGATKKSFLAASIFVAYCVGNIVGPLLVKSQTVKQHYPVLWTGVIVCYCIVIFLCGVLYAILRLENKRRDKMDGLGEEERDRMAFLDLTDRKNIYFRYVL</sequence>
<feature type="transmembrane region" description="Helical" evidence="6">
    <location>
        <begin position="161"/>
        <end position="180"/>
    </location>
</feature>
<dbReference type="InterPro" id="IPR011701">
    <property type="entry name" value="MFS"/>
</dbReference>
<reference evidence="7 8" key="1">
    <citation type="submission" date="2019-10" db="EMBL/GenBank/DDBJ databases">
        <authorList>
            <person name="Palmer J.M."/>
        </authorList>
    </citation>
    <scope>NUCLEOTIDE SEQUENCE [LARGE SCALE GENOMIC DNA]</scope>
    <source>
        <strain evidence="7 8">TWF718</strain>
    </source>
</reference>
<keyword evidence="3 6" id="KW-0812">Transmembrane</keyword>
<evidence type="ECO:0000256" key="3">
    <source>
        <dbReference type="ARBA" id="ARBA00022692"/>
    </source>
</evidence>
<feature type="transmembrane region" description="Helical" evidence="6">
    <location>
        <begin position="107"/>
        <end position="124"/>
    </location>
</feature>
<feature type="transmembrane region" description="Helical" evidence="6">
    <location>
        <begin position="416"/>
        <end position="436"/>
    </location>
</feature>
<feature type="transmembrane region" description="Helical" evidence="6">
    <location>
        <begin position="131"/>
        <end position="149"/>
    </location>
</feature>
<name>A0AAN8RAZ4_9PEZI</name>
<evidence type="ECO:0000256" key="5">
    <source>
        <dbReference type="ARBA" id="ARBA00023136"/>
    </source>
</evidence>
<dbReference type="Proteomes" id="UP001313282">
    <property type="component" value="Unassembled WGS sequence"/>
</dbReference>
<dbReference type="Pfam" id="PF07690">
    <property type="entry name" value="MFS_1"/>
    <property type="match status" value="1"/>
</dbReference>
<feature type="transmembrane region" description="Helical" evidence="6">
    <location>
        <begin position="387"/>
        <end position="409"/>
    </location>
</feature>
<evidence type="ECO:0000256" key="4">
    <source>
        <dbReference type="ARBA" id="ARBA00022989"/>
    </source>
</evidence>
<feature type="transmembrane region" description="Helical" evidence="6">
    <location>
        <begin position="358"/>
        <end position="375"/>
    </location>
</feature>
<organism evidence="7 8">
    <name type="scientific">Orbilia javanica</name>
    <dbReference type="NCBI Taxonomy" id="47235"/>
    <lineage>
        <taxon>Eukaryota</taxon>
        <taxon>Fungi</taxon>
        <taxon>Dikarya</taxon>
        <taxon>Ascomycota</taxon>
        <taxon>Pezizomycotina</taxon>
        <taxon>Orbiliomycetes</taxon>
        <taxon>Orbiliales</taxon>
        <taxon>Orbiliaceae</taxon>
        <taxon>Orbilia</taxon>
    </lineage>
</organism>
<evidence type="ECO:0008006" key="9">
    <source>
        <dbReference type="Google" id="ProtNLM"/>
    </source>
</evidence>
<keyword evidence="2" id="KW-0813">Transport</keyword>
<evidence type="ECO:0000256" key="2">
    <source>
        <dbReference type="ARBA" id="ARBA00022448"/>
    </source>
</evidence>
<evidence type="ECO:0000313" key="7">
    <source>
        <dbReference type="EMBL" id="KAK6339141.1"/>
    </source>
</evidence>
<comment type="caution">
    <text evidence="7">The sequence shown here is derived from an EMBL/GenBank/DDBJ whole genome shotgun (WGS) entry which is preliminary data.</text>
</comment>
<keyword evidence="5 6" id="KW-0472">Membrane</keyword>
<dbReference type="InterPro" id="IPR036259">
    <property type="entry name" value="MFS_trans_sf"/>
</dbReference>
<dbReference type="GO" id="GO:0022857">
    <property type="term" value="F:transmembrane transporter activity"/>
    <property type="evidence" value="ECO:0007669"/>
    <property type="project" value="InterPro"/>
</dbReference>
<keyword evidence="4 6" id="KW-1133">Transmembrane helix</keyword>
<dbReference type="GO" id="GO:0016020">
    <property type="term" value="C:membrane"/>
    <property type="evidence" value="ECO:0007669"/>
    <property type="project" value="UniProtKB-SubCell"/>
</dbReference>
<dbReference type="PANTHER" id="PTHR43791:SF55">
    <property type="entry name" value="TRANSPORTER, PUTATIVE (AFU_ORTHOLOGUE AFUA_6G01820)-RELATED"/>
    <property type="match status" value="1"/>
</dbReference>
<dbReference type="SUPFAM" id="SSF103473">
    <property type="entry name" value="MFS general substrate transporter"/>
    <property type="match status" value="1"/>
</dbReference>
<evidence type="ECO:0000256" key="1">
    <source>
        <dbReference type="ARBA" id="ARBA00004141"/>
    </source>
</evidence>
<dbReference type="AlphaFoldDB" id="A0AAN8RAZ4"/>
<protein>
    <recommendedName>
        <fullName evidence="9">Major facilitator superfamily (MFS) profile domain-containing protein</fullName>
    </recommendedName>
</protein>
<proteinExistence type="predicted"/>
<accession>A0AAN8RAZ4</accession>
<feature type="transmembrane region" description="Helical" evidence="6">
    <location>
        <begin position="192"/>
        <end position="211"/>
    </location>
</feature>
<feature type="transmembrane region" description="Helical" evidence="6">
    <location>
        <begin position="448"/>
        <end position="470"/>
    </location>
</feature>
<feature type="transmembrane region" description="Helical" evidence="6">
    <location>
        <begin position="290"/>
        <end position="314"/>
    </location>
</feature>
<keyword evidence="8" id="KW-1185">Reference proteome</keyword>
<dbReference type="EMBL" id="JAVHNR010000006">
    <property type="protein sequence ID" value="KAK6339141.1"/>
    <property type="molecule type" value="Genomic_DNA"/>
</dbReference>
<feature type="transmembrane region" description="Helical" evidence="6">
    <location>
        <begin position="68"/>
        <end position="87"/>
    </location>
</feature>
<dbReference type="PANTHER" id="PTHR43791">
    <property type="entry name" value="PERMEASE-RELATED"/>
    <property type="match status" value="1"/>
</dbReference>
<dbReference type="Gene3D" id="1.20.1250.20">
    <property type="entry name" value="MFS general substrate transporter like domains"/>
    <property type="match status" value="2"/>
</dbReference>
<comment type="subcellular location">
    <subcellularLocation>
        <location evidence="1">Membrane</location>
        <topology evidence="1">Multi-pass membrane protein</topology>
    </subcellularLocation>
</comment>